<dbReference type="PROSITE" id="PS52029">
    <property type="entry name" value="LD_TPASE"/>
    <property type="match status" value="1"/>
</dbReference>
<dbReference type="EMBL" id="JAVDQD010000001">
    <property type="protein sequence ID" value="MDR6238366.1"/>
    <property type="molecule type" value="Genomic_DNA"/>
</dbReference>
<dbReference type="PANTHER" id="PTHR41533:SF2">
    <property type="entry name" value="BLR7131 PROTEIN"/>
    <property type="match status" value="1"/>
</dbReference>
<dbReference type="GO" id="GO:0071555">
    <property type="term" value="P:cell wall organization"/>
    <property type="evidence" value="ECO:0007669"/>
    <property type="project" value="UniProtKB-UniRule"/>
</dbReference>
<sequence>MLLTLSLTIQAYSQEAENQRIKQYLNNPNNKNLLKVDGIQLFSTEVLPRFYEKINYQPVWRDTTLVMEAGQILAQSWREGLDPQDYHLEALKELVDSQDPEKKAAFDIILTDAMLMYSSHLYYGKVNPKTLNPAWNYDKKSLSGDPVSLMEKAMESQDLKGVLKNLEPKIGQYALLKKALLKYSLMDDMGGWKSLPSSLVVKPETKGEKVKLLVERLESEGYLEMGYESDSVDDTLLNSIKYFQKDHGLDADGVVGKATVRAMNIPVSFRLDQIKANMERSRWVNTEKGFDDFLVVNIPSFSLYYLRDDTVNWTTRVVVGKKYTMTPVFQAEMKYVEFNPTWTLPRSIATKEVLPKLKRDPNYLKNRNMVLLTHSGKEVDQNSINWQDYNARNFPFIIRQEPGTHNALGRVKFIFPNPYSVYLHDTPSKTLFLRSTRAFSHGCVRVQDPIMLALLILMEDQQMTQEQINKILDTDMTKRVYLKSELPVMMMYWTVLASGNQVFFFNDIYGRDTKLVKALSASPFRK</sequence>
<dbReference type="RefSeq" id="WP_338390309.1">
    <property type="nucleotide sequence ID" value="NZ_AP025305.1"/>
</dbReference>
<name>A0AAE3XM85_9BACT</name>
<dbReference type="InterPro" id="IPR038063">
    <property type="entry name" value="Transpep_catalytic_dom"/>
</dbReference>
<evidence type="ECO:0000313" key="9">
    <source>
        <dbReference type="EMBL" id="MDR6238366.1"/>
    </source>
</evidence>
<dbReference type="Pfam" id="PF01471">
    <property type="entry name" value="PG_binding_1"/>
    <property type="match status" value="1"/>
</dbReference>
<dbReference type="GO" id="GO:0009252">
    <property type="term" value="P:peptidoglycan biosynthetic process"/>
    <property type="evidence" value="ECO:0007669"/>
    <property type="project" value="UniProtKB-KW"/>
</dbReference>
<dbReference type="GO" id="GO:0004180">
    <property type="term" value="F:carboxypeptidase activity"/>
    <property type="evidence" value="ECO:0007669"/>
    <property type="project" value="UniProtKB-ARBA"/>
</dbReference>
<feature type="domain" description="L,D-TPase catalytic" evidence="8">
    <location>
        <begin position="292"/>
        <end position="469"/>
    </location>
</feature>
<gene>
    <name evidence="9" type="ORF">HNQ88_001342</name>
</gene>
<protein>
    <submittedName>
        <fullName evidence="9">Murein L,D-transpeptidase YcbB/YkuD</fullName>
    </submittedName>
</protein>
<evidence type="ECO:0000259" key="8">
    <source>
        <dbReference type="PROSITE" id="PS52029"/>
    </source>
</evidence>
<dbReference type="InterPro" id="IPR036365">
    <property type="entry name" value="PGBD-like_sf"/>
</dbReference>
<dbReference type="Gene3D" id="1.10.101.10">
    <property type="entry name" value="PGBD-like superfamily/PGBD"/>
    <property type="match status" value="1"/>
</dbReference>
<comment type="pathway">
    <text evidence="1 7">Cell wall biogenesis; peptidoglycan biosynthesis.</text>
</comment>
<dbReference type="Pfam" id="PF20142">
    <property type="entry name" value="Scaffold"/>
    <property type="match status" value="1"/>
</dbReference>
<feature type="active site" description="Nucleophile" evidence="7">
    <location>
        <position position="443"/>
    </location>
</feature>
<feature type="active site" description="Proton donor/acceptor" evidence="7">
    <location>
        <position position="424"/>
    </location>
</feature>
<dbReference type="InterPro" id="IPR052905">
    <property type="entry name" value="LD-transpeptidase_YkuD-like"/>
</dbReference>
<keyword evidence="3" id="KW-0808">Transferase</keyword>
<accession>A0AAE3XM85</accession>
<evidence type="ECO:0000256" key="7">
    <source>
        <dbReference type="PROSITE-ProRule" id="PRU01373"/>
    </source>
</evidence>
<dbReference type="InterPro" id="IPR036366">
    <property type="entry name" value="PGBDSf"/>
</dbReference>
<evidence type="ECO:0000256" key="5">
    <source>
        <dbReference type="ARBA" id="ARBA00022984"/>
    </source>
</evidence>
<keyword evidence="10" id="KW-1185">Reference proteome</keyword>
<dbReference type="AlphaFoldDB" id="A0AAE3XM85"/>
<dbReference type="PANTHER" id="PTHR41533">
    <property type="entry name" value="L,D-TRANSPEPTIDASE HI_1667-RELATED"/>
    <property type="match status" value="1"/>
</dbReference>
<keyword evidence="4 7" id="KW-0133">Cell shape</keyword>
<dbReference type="GO" id="GO:0016740">
    <property type="term" value="F:transferase activity"/>
    <property type="evidence" value="ECO:0007669"/>
    <property type="project" value="UniProtKB-KW"/>
</dbReference>
<proteinExistence type="inferred from homology"/>
<comment type="similarity">
    <text evidence="2">Belongs to the YkuD family.</text>
</comment>
<evidence type="ECO:0000256" key="6">
    <source>
        <dbReference type="ARBA" id="ARBA00023316"/>
    </source>
</evidence>
<dbReference type="InterPro" id="IPR045380">
    <property type="entry name" value="LD_TPept_scaffold_dom"/>
</dbReference>
<evidence type="ECO:0000256" key="1">
    <source>
        <dbReference type="ARBA" id="ARBA00004752"/>
    </source>
</evidence>
<dbReference type="SUPFAM" id="SSF141523">
    <property type="entry name" value="L,D-transpeptidase catalytic domain-like"/>
    <property type="match status" value="1"/>
</dbReference>
<reference evidence="9" key="1">
    <citation type="submission" date="2023-07" db="EMBL/GenBank/DDBJ databases">
        <title>Genomic Encyclopedia of Type Strains, Phase IV (KMG-IV): sequencing the most valuable type-strain genomes for metagenomic binning, comparative biology and taxonomic classification.</title>
        <authorList>
            <person name="Goeker M."/>
        </authorList>
    </citation>
    <scope>NUCLEOTIDE SEQUENCE</scope>
    <source>
        <strain evidence="9">DSM 26174</strain>
    </source>
</reference>
<evidence type="ECO:0000313" key="10">
    <source>
        <dbReference type="Proteomes" id="UP001185092"/>
    </source>
</evidence>
<evidence type="ECO:0000256" key="3">
    <source>
        <dbReference type="ARBA" id="ARBA00022679"/>
    </source>
</evidence>
<keyword evidence="5 7" id="KW-0573">Peptidoglycan synthesis</keyword>
<comment type="caution">
    <text evidence="9">The sequence shown here is derived from an EMBL/GenBank/DDBJ whole genome shotgun (WGS) entry which is preliminary data.</text>
</comment>
<dbReference type="Gene3D" id="2.40.440.10">
    <property type="entry name" value="L,D-transpeptidase catalytic domain-like"/>
    <property type="match status" value="1"/>
</dbReference>
<dbReference type="Pfam" id="PF03734">
    <property type="entry name" value="YkuD"/>
    <property type="match status" value="1"/>
</dbReference>
<evidence type="ECO:0000256" key="4">
    <source>
        <dbReference type="ARBA" id="ARBA00022960"/>
    </source>
</evidence>
<dbReference type="InterPro" id="IPR002477">
    <property type="entry name" value="Peptidoglycan-bd-like"/>
</dbReference>
<dbReference type="InterPro" id="IPR005490">
    <property type="entry name" value="LD_TPept_cat_dom"/>
</dbReference>
<keyword evidence="6 7" id="KW-0961">Cell wall biogenesis/degradation</keyword>
<organism evidence="9 10">
    <name type="scientific">Aureibacter tunicatorum</name>
    <dbReference type="NCBI Taxonomy" id="866807"/>
    <lineage>
        <taxon>Bacteria</taxon>
        <taxon>Pseudomonadati</taxon>
        <taxon>Bacteroidota</taxon>
        <taxon>Cytophagia</taxon>
        <taxon>Cytophagales</taxon>
        <taxon>Persicobacteraceae</taxon>
        <taxon>Aureibacter</taxon>
    </lineage>
</organism>
<dbReference type="GO" id="GO:0008360">
    <property type="term" value="P:regulation of cell shape"/>
    <property type="evidence" value="ECO:0007669"/>
    <property type="project" value="UniProtKB-UniRule"/>
</dbReference>
<dbReference type="CDD" id="cd16913">
    <property type="entry name" value="YkuD_like"/>
    <property type="match status" value="1"/>
</dbReference>
<dbReference type="SUPFAM" id="SSF47090">
    <property type="entry name" value="PGBD-like"/>
    <property type="match status" value="1"/>
</dbReference>
<evidence type="ECO:0000256" key="2">
    <source>
        <dbReference type="ARBA" id="ARBA00005992"/>
    </source>
</evidence>
<dbReference type="Proteomes" id="UP001185092">
    <property type="component" value="Unassembled WGS sequence"/>
</dbReference>